<dbReference type="InterPro" id="IPR013106">
    <property type="entry name" value="Ig_V-set"/>
</dbReference>
<evidence type="ECO:0000259" key="22">
    <source>
        <dbReference type="PROSITE" id="PS50835"/>
    </source>
</evidence>
<keyword evidence="9 20" id="KW-1133">Transmembrane helix</keyword>
<keyword evidence="10" id="KW-0915">Sodium</keyword>
<dbReference type="InterPro" id="IPR013783">
    <property type="entry name" value="Ig-like_fold"/>
</dbReference>
<feature type="chain" id="PRO_5034006284" description="Sodium channel regulatory subunit beta-3" evidence="21">
    <location>
        <begin position="29"/>
        <end position="216"/>
    </location>
</feature>
<dbReference type="Ensembl" id="ENSLLET00000016410.1">
    <property type="protein sequence ID" value="ENSLLEP00000015805.1"/>
    <property type="gene ID" value="ENSLLEG00000010005.1"/>
</dbReference>
<evidence type="ECO:0000256" key="19">
    <source>
        <dbReference type="ARBA" id="ARBA00049669"/>
    </source>
</evidence>
<reference evidence="23" key="1">
    <citation type="submission" date="2025-08" db="UniProtKB">
        <authorList>
            <consortium name="Ensembl"/>
        </authorList>
    </citation>
    <scope>IDENTIFICATION</scope>
</reference>
<dbReference type="InterPro" id="IPR027098">
    <property type="entry name" value="Na_channel_b1/b3"/>
</dbReference>
<keyword evidence="5" id="KW-1003">Cell membrane</keyword>
<keyword evidence="16" id="KW-0407">Ion channel</keyword>
<keyword evidence="15" id="KW-0739">Sodium transport</keyword>
<dbReference type="SMART" id="SM00409">
    <property type="entry name" value="IG"/>
    <property type="match status" value="1"/>
</dbReference>
<evidence type="ECO:0000256" key="10">
    <source>
        <dbReference type="ARBA" id="ARBA00023053"/>
    </source>
</evidence>
<proteinExistence type="inferred from homology"/>
<evidence type="ECO:0000256" key="12">
    <source>
        <dbReference type="ARBA" id="ARBA00023136"/>
    </source>
</evidence>
<name>A0A8C5MR96_9ANUR</name>
<keyword evidence="7 21" id="KW-0732">Signal</keyword>
<dbReference type="Proteomes" id="UP000694569">
    <property type="component" value="Unplaced"/>
</dbReference>
<dbReference type="InterPro" id="IPR003599">
    <property type="entry name" value="Ig_sub"/>
</dbReference>
<keyword evidence="24" id="KW-1185">Reference proteome</keyword>
<evidence type="ECO:0000256" key="14">
    <source>
        <dbReference type="ARBA" id="ARBA00023180"/>
    </source>
</evidence>
<organism evidence="23 24">
    <name type="scientific">Leptobrachium leishanense</name>
    <name type="common">Leishan spiny toad</name>
    <dbReference type="NCBI Taxonomy" id="445787"/>
    <lineage>
        <taxon>Eukaryota</taxon>
        <taxon>Metazoa</taxon>
        <taxon>Chordata</taxon>
        <taxon>Craniata</taxon>
        <taxon>Vertebrata</taxon>
        <taxon>Euteleostomi</taxon>
        <taxon>Amphibia</taxon>
        <taxon>Batrachia</taxon>
        <taxon>Anura</taxon>
        <taxon>Pelobatoidea</taxon>
        <taxon>Megophryidae</taxon>
        <taxon>Leptobrachium</taxon>
    </lineage>
</organism>
<dbReference type="PANTHER" id="PTHR10546">
    <property type="entry name" value="SODIUM CHANNEL SUBUNIT BETA-1 AND 3"/>
    <property type="match status" value="1"/>
</dbReference>
<dbReference type="InterPro" id="IPR036179">
    <property type="entry name" value="Ig-like_dom_sf"/>
</dbReference>
<dbReference type="Pfam" id="PF07686">
    <property type="entry name" value="V-set"/>
    <property type="match status" value="1"/>
</dbReference>
<dbReference type="GO" id="GO:0044325">
    <property type="term" value="F:transmembrane transporter binding"/>
    <property type="evidence" value="ECO:0007669"/>
    <property type="project" value="TreeGrafter"/>
</dbReference>
<comment type="subunit">
    <text evidence="19">A voltage-gated sodium (Nav) channel consists of an ion-conducting pore-forming alpha subunit functional on its own that is regulated by one or more beta subunits. Forms homodimers and homotrimers. SCN3B is non-covalently associated with alpha subunits and induces the formation of alpha subunit oligomers, including trimers. Interacts with SCN5A/Nav1.5; regulatory subunit of SCN5A/Nav1.5. Interacts with SCN7A/Nav2.1; probable regulatory subunit of SCN7A/Nav2.1. Interacts with SCN10A; regulatory subunit of SCN10A/Nav1.8. Interacts with NFASC; probably involved in targeting the sodium channels to the nodes of Ranvier.</text>
</comment>
<protein>
    <recommendedName>
        <fullName evidence="18">Sodium channel regulatory subunit beta-3</fullName>
    </recommendedName>
</protein>
<feature type="transmembrane region" description="Helical" evidence="20">
    <location>
        <begin position="161"/>
        <end position="182"/>
    </location>
</feature>
<dbReference type="OrthoDB" id="9440529at2759"/>
<dbReference type="GO" id="GO:0086005">
    <property type="term" value="P:ventricular cardiac muscle cell action potential"/>
    <property type="evidence" value="ECO:0007669"/>
    <property type="project" value="TreeGrafter"/>
</dbReference>
<sequence>MTSWRKSVWTPAGLVLLLVGMCVPVCVEVPPGNQAVQGRNMTLACVSCMKREEVVAITTVKWFYQPDGGEESLIYEYSGGQTKEQKGTMQGRLLWNGSRDLQDMSITIVNVTLNDSGLYTCNVTRILHFEAHNHMDKKEVRIQLKVTEEASEDFTSVLSEIMMYILLAFLTLWLLVEIVYCYRKISKADEVTQESVSDYLAIAPENKESCSVPVEE</sequence>
<keyword evidence="14" id="KW-0325">Glycoprotein</keyword>
<evidence type="ECO:0000256" key="9">
    <source>
        <dbReference type="ARBA" id="ARBA00022989"/>
    </source>
</evidence>
<accession>A0A8C5MR96</accession>
<evidence type="ECO:0000256" key="2">
    <source>
        <dbReference type="ARBA" id="ARBA00010404"/>
    </source>
</evidence>
<dbReference type="GeneTree" id="ENSGT00390000018560"/>
<evidence type="ECO:0000256" key="7">
    <source>
        <dbReference type="ARBA" id="ARBA00022729"/>
    </source>
</evidence>
<evidence type="ECO:0000256" key="3">
    <source>
        <dbReference type="ARBA" id="ARBA00022448"/>
    </source>
</evidence>
<dbReference type="GO" id="GO:0001518">
    <property type="term" value="C:voltage-gated sodium channel complex"/>
    <property type="evidence" value="ECO:0007669"/>
    <property type="project" value="InterPro"/>
</dbReference>
<evidence type="ECO:0000313" key="24">
    <source>
        <dbReference type="Proteomes" id="UP000694569"/>
    </source>
</evidence>
<reference evidence="23" key="2">
    <citation type="submission" date="2025-09" db="UniProtKB">
        <authorList>
            <consortium name="Ensembl"/>
        </authorList>
    </citation>
    <scope>IDENTIFICATION</scope>
</reference>
<keyword evidence="8" id="KW-0851">Voltage-gated channel</keyword>
<evidence type="ECO:0000256" key="21">
    <source>
        <dbReference type="SAM" id="SignalP"/>
    </source>
</evidence>
<keyword evidence="17" id="KW-0393">Immunoglobulin domain</keyword>
<evidence type="ECO:0000256" key="5">
    <source>
        <dbReference type="ARBA" id="ARBA00022475"/>
    </source>
</evidence>
<dbReference type="GO" id="GO:0005272">
    <property type="term" value="F:sodium channel activity"/>
    <property type="evidence" value="ECO:0007669"/>
    <property type="project" value="UniProtKB-KW"/>
</dbReference>
<dbReference type="InterPro" id="IPR007110">
    <property type="entry name" value="Ig-like_dom"/>
</dbReference>
<dbReference type="PANTHER" id="PTHR10546:SF1">
    <property type="entry name" value="SODIUM CHANNEL SUBUNIT BETA-3"/>
    <property type="match status" value="1"/>
</dbReference>
<keyword evidence="6 20" id="KW-0812">Transmembrane</keyword>
<evidence type="ECO:0000256" key="1">
    <source>
        <dbReference type="ARBA" id="ARBA00004251"/>
    </source>
</evidence>
<evidence type="ECO:0000256" key="8">
    <source>
        <dbReference type="ARBA" id="ARBA00022882"/>
    </source>
</evidence>
<comment type="similarity">
    <text evidence="2">Belongs to the sodium channel auxiliary subunit SCN3B (TC 8.A.17) family.</text>
</comment>
<keyword evidence="3" id="KW-0813">Transport</keyword>
<evidence type="ECO:0000256" key="20">
    <source>
        <dbReference type="SAM" id="Phobius"/>
    </source>
</evidence>
<dbReference type="Gene3D" id="2.60.40.10">
    <property type="entry name" value="Immunoglobulins"/>
    <property type="match status" value="1"/>
</dbReference>
<keyword evidence="11" id="KW-0406">Ion transport</keyword>
<keyword evidence="4" id="KW-0894">Sodium channel</keyword>
<dbReference type="GO" id="GO:0019871">
    <property type="term" value="F:sodium channel inhibitor activity"/>
    <property type="evidence" value="ECO:0007669"/>
    <property type="project" value="TreeGrafter"/>
</dbReference>
<evidence type="ECO:0000256" key="6">
    <source>
        <dbReference type="ARBA" id="ARBA00022692"/>
    </source>
</evidence>
<feature type="domain" description="Ig-like" evidence="22">
    <location>
        <begin position="24"/>
        <end position="141"/>
    </location>
</feature>
<keyword evidence="13" id="KW-1015">Disulfide bond</keyword>
<evidence type="ECO:0000256" key="13">
    <source>
        <dbReference type="ARBA" id="ARBA00023157"/>
    </source>
</evidence>
<dbReference type="AlphaFoldDB" id="A0A8C5MR96"/>
<keyword evidence="12 20" id="KW-0472">Membrane</keyword>
<dbReference type="GO" id="GO:0086091">
    <property type="term" value="P:regulation of heart rate by cardiac conduction"/>
    <property type="evidence" value="ECO:0007669"/>
    <property type="project" value="TreeGrafter"/>
</dbReference>
<evidence type="ECO:0000256" key="15">
    <source>
        <dbReference type="ARBA" id="ARBA00023201"/>
    </source>
</evidence>
<evidence type="ECO:0000256" key="17">
    <source>
        <dbReference type="ARBA" id="ARBA00023319"/>
    </source>
</evidence>
<feature type="signal peptide" evidence="21">
    <location>
        <begin position="1"/>
        <end position="28"/>
    </location>
</feature>
<evidence type="ECO:0000256" key="11">
    <source>
        <dbReference type="ARBA" id="ARBA00023065"/>
    </source>
</evidence>
<comment type="subcellular location">
    <subcellularLocation>
        <location evidence="1">Cell membrane</location>
        <topology evidence="1">Single-pass type I membrane protein</topology>
    </subcellularLocation>
</comment>
<evidence type="ECO:0000256" key="16">
    <source>
        <dbReference type="ARBA" id="ARBA00023303"/>
    </source>
</evidence>
<evidence type="ECO:0000313" key="23">
    <source>
        <dbReference type="Ensembl" id="ENSLLEP00000015805.1"/>
    </source>
</evidence>
<dbReference type="PROSITE" id="PS50835">
    <property type="entry name" value="IG_LIKE"/>
    <property type="match status" value="1"/>
</dbReference>
<evidence type="ECO:0000256" key="4">
    <source>
        <dbReference type="ARBA" id="ARBA00022461"/>
    </source>
</evidence>
<dbReference type="FunFam" id="2.60.40.10:FF:000375">
    <property type="entry name" value="Sodium channel beta 1 subunit"/>
    <property type="match status" value="1"/>
</dbReference>
<dbReference type="SUPFAM" id="SSF48726">
    <property type="entry name" value="Immunoglobulin"/>
    <property type="match status" value="1"/>
</dbReference>
<gene>
    <name evidence="23" type="primary">SCN3B</name>
</gene>
<evidence type="ECO:0000256" key="18">
    <source>
        <dbReference type="ARBA" id="ARBA00044530"/>
    </source>
</evidence>